<organism evidence="2 3">
    <name type="scientific">Hydnomerulius pinastri MD-312</name>
    <dbReference type="NCBI Taxonomy" id="994086"/>
    <lineage>
        <taxon>Eukaryota</taxon>
        <taxon>Fungi</taxon>
        <taxon>Dikarya</taxon>
        <taxon>Basidiomycota</taxon>
        <taxon>Agaricomycotina</taxon>
        <taxon>Agaricomycetes</taxon>
        <taxon>Agaricomycetidae</taxon>
        <taxon>Boletales</taxon>
        <taxon>Boletales incertae sedis</taxon>
        <taxon>Leucogyrophana</taxon>
    </lineage>
</organism>
<reference evidence="2 3" key="1">
    <citation type="submission" date="2014-04" db="EMBL/GenBank/DDBJ databases">
        <title>Evolutionary Origins and Diversification of the Mycorrhizal Mutualists.</title>
        <authorList>
            <consortium name="DOE Joint Genome Institute"/>
            <consortium name="Mycorrhizal Genomics Consortium"/>
            <person name="Kohler A."/>
            <person name="Kuo A."/>
            <person name="Nagy L.G."/>
            <person name="Floudas D."/>
            <person name="Copeland A."/>
            <person name="Barry K.W."/>
            <person name="Cichocki N."/>
            <person name="Veneault-Fourrey C."/>
            <person name="LaButti K."/>
            <person name="Lindquist E.A."/>
            <person name="Lipzen A."/>
            <person name="Lundell T."/>
            <person name="Morin E."/>
            <person name="Murat C."/>
            <person name="Riley R."/>
            <person name="Ohm R."/>
            <person name="Sun H."/>
            <person name="Tunlid A."/>
            <person name="Henrissat B."/>
            <person name="Grigoriev I.V."/>
            <person name="Hibbett D.S."/>
            <person name="Martin F."/>
        </authorList>
    </citation>
    <scope>NUCLEOTIDE SEQUENCE [LARGE SCALE GENOMIC DNA]</scope>
    <source>
        <strain evidence="2 3">MD-312</strain>
    </source>
</reference>
<evidence type="ECO:0000256" key="1">
    <source>
        <dbReference type="SAM" id="MobiDB-lite"/>
    </source>
</evidence>
<protein>
    <submittedName>
        <fullName evidence="2">Uncharacterized protein</fullName>
    </submittedName>
</protein>
<dbReference type="Proteomes" id="UP000053820">
    <property type="component" value="Unassembled WGS sequence"/>
</dbReference>
<keyword evidence="3" id="KW-1185">Reference proteome</keyword>
<evidence type="ECO:0000313" key="2">
    <source>
        <dbReference type="EMBL" id="KIJ63838.1"/>
    </source>
</evidence>
<dbReference type="AlphaFoldDB" id="A0A0C9W8K0"/>
<evidence type="ECO:0000313" key="3">
    <source>
        <dbReference type="Proteomes" id="UP000053820"/>
    </source>
</evidence>
<dbReference type="EMBL" id="KN839849">
    <property type="protein sequence ID" value="KIJ63838.1"/>
    <property type="molecule type" value="Genomic_DNA"/>
</dbReference>
<name>A0A0C9W8K0_9AGAM</name>
<accession>A0A0C9W8K0</accession>
<dbReference type="HOGENOM" id="CLU_1256179_0_0_1"/>
<gene>
    <name evidence="2" type="ORF">HYDPIDRAFT_168274</name>
</gene>
<feature type="region of interest" description="Disordered" evidence="1">
    <location>
        <begin position="1"/>
        <end position="30"/>
    </location>
</feature>
<proteinExistence type="predicted"/>
<sequence length="220" mass="25422">MSSQIPTSWRRGLVPPPPRRESGDGTRGLNWTSRERRKRLILLNAVVGNERRKGPIWGIGQWTAEKWVEDARRGRGGRNAKHAAYRPAPYQNPEINRGIWFSVMTCCRMFREGRSGGGGVGEELPPHTHWLADVRLRDTMLGVGEWDGREGLRLPNRRAGKHEGLLMEGMWWSERREEEMRGWGKIRALRTGGKGCMWTKRGILRKYNASCLKIDQRKRR</sequence>